<dbReference type="EMBL" id="RWGY01000045">
    <property type="protein sequence ID" value="TVU06924.1"/>
    <property type="molecule type" value="Genomic_DNA"/>
</dbReference>
<evidence type="ECO:0000259" key="10">
    <source>
        <dbReference type="Pfam" id="PF07779"/>
    </source>
</evidence>
<dbReference type="GO" id="GO:0010411">
    <property type="term" value="P:xyloglucan metabolic process"/>
    <property type="evidence" value="ECO:0007669"/>
    <property type="project" value="TreeGrafter"/>
</dbReference>
<dbReference type="PANTHER" id="PTHR13533">
    <property type="entry name" value="N-ACETYLNEURAMINATE 9-O-ACETYLTRANSFERASE"/>
    <property type="match status" value="1"/>
</dbReference>
<feature type="transmembrane region" description="Helical" evidence="9">
    <location>
        <begin position="133"/>
        <end position="152"/>
    </location>
</feature>
<evidence type="ECO:0000256" key="4">
    <source>
        <dbReference type="ARBA" id="ARBA00022692"/>
    </source>
</evidence>
<feature type="region of interest" description="Disordered" evidence="8">
    <location>
        <begin position="345"/>
        <end position="373"/>
    </location>
</feature>
<feature type="compositionally biased region" description="Low complexity" evidence="8">
    <location>
        <begin position="438"/>
        <end position="460"/>
    </location>
</feature>
<evidence type="ECO:0000256" key="8">
    <source>
        <dbReference type="SAM" id="MobiDB-lite"/>
    </source>
</evidence>
<evidence type="ECO:0000256" key="5">
    <source>
        <dbReference type="ARBA" id="ARBA00022989"/>
    </source>
</evidence>
<dbReference type="GO" id="GO:0009834">
    <property type="term" value="P:plant-type secondary cell wall biogenesis"/>
    <property type="evidence" value="ECO:0007669"/>
    <property type="project" value="TreeGrafter"/>
</dbReference>
<sequence>IDNLRKHGCKVPLLLCLLSVIIAWIYSEILESRKSSSQNADPGAQLDNQTIEEYDKAALLGGLSKSPYMKFHNMSTKANLIRFIKLDTSFLLENHAVLRAMAEFGIILVYFYICDRTNIFPESKKSYSRDLFLFLYILVIIASTITSLKKHHGNSTLSGKPILYLNRHQTDEWRGWMQVLFLMYHYFAASEIYNAIRVFIAAYVWMTGYGNFSYYYDKKDFTIARFAQFLRRILSVQMMWRLNFFVAFCCMVLDNSYMLYYISPMSTLFTLMRRPKNACSGGLGVPSLRFRSYRAQFITAVLKNRRYRPLVEAVHNKNCPYRPRKKEEENPVWYLDWRRLATAAQASRPGSDPQRPGLSARPGSRLLSPNAVPGDGLPRRFAVVAVDVPSLEGSGDAQPRRRRPEASRIRGRAASPSSSRDSPDPGPRALAVVVPRLAGSGAAQPSPSSSRGSPDPGPRSLAVVFPRLAGSRAAPPRRIRSHGGRAASPGSRRWPLARRAGGEEEAAR</sequence>
<accession>A0A5J9T6N5</accession>
<organism evidence="11 12">
    <name type="scientific">Eragrostis curvula</name>
    <name type="common">weeping love grass</name>
    <dbReference type="NCBI Taxonomy" id="38414"/>
    <lineage>
        <taxon>Eukaryota</taxon>
        <taxon>Viridiplantae</taxon>
        <taxon>Streptophyta</taxon>
        <taxon>Embryophyta</taxon>
        <taxon>Tracheophyta</taxon>
        <taxon>Spermatophyta</taxon>
        <taxon>Magnoliopsida</taxon>
        <taxon>Liliopsida</taxon>
        <taxon>Poales</taxon>
        <taxon>Poaceae</taxon>
        <taxon>PACMAD clade</taxon>
        <taxon>Chloridoideae</taxon>
        <taxon>Eragrostideae</taxon>
        <taxon>Eragrostidinae</taxon>
        <taxon>Eragrostis</taxon>
    </lineage>
</organism>
<evidence type="ECO:0000256" key="2">
    <source>
        <dbReference type="ARBA" id="ARBA00010666"/>
    </source>
</evidence>
<feature type="transmembrane region" description="Helical" evidence="9">
    <location>
        <begin position="96"/>
        <end position="113"/>
    </location>
</feature>
<dbReference type="GO" id="GO:0016407">
    <property type="term" value="F:acetyltransferase activity"/>
    <property type="evidence" value="ECO:0007669"/>
    <property type="project" value="TreeGrafter"/>
</dbReference>
<comment type="subcellular location">
    <subcellularLocation>
        <location evidence="1">Membrane</location>
        <topology evidence="1">Multi-pass membrane protein</topology>
    </subcellularLocation>
</comment>
<dbReference type="OrthoDB" id="1932925at2759"/>
<feature type="transmembrane region" description="Helical" evidence="9">
    <location>
        <begin position="12"/>
        <end position="30"/>
    </location>
</feature>
<evidence type="ECO:0000313" key="11">
    <source>
        <dbReference type="EMBL" id="TVU06924.1"/>
    </source>
</evidence>
<keyword evidence="12" id="KW-1185">Reference proteome</keyword>
<evidence type="ECO:0000256" key="6">
    <source>
        <dbReference type="ARBA" id="ARBA00023136"/>
    </source>
</evidence>
<dbReference type="InterPro" id="IPR012419">
    <property type="entry name" value="Cas1_AcylTrans_dom"/>
</dbReference>
<feature type="transmembrane region" description="Helical" evidence="9">
    <location>
        <begin position="195"/>
        <end position="217"/>
    </location>
</feature>
<keyword evidence="5 9" id="KW-1133">Transmembrane helix</keyword>
<evidence type="ECO:0000256" key="3">
    <source>
        <dbReference type="ARBA" id="ARBA00022679"/>
    </source>
</evidence>
<evidence type="ECO:0000256" key="9">
    <source>
        <dbReference type="SAM" id="Phobius"/>
    </source>
</evidence>
<keyword evidence="6 9" id="KW-0472">Membrane</keyword>
<feature type="non-terminal residue" evidence="11">
    <location>
        <position position="1"/>
    </location>
</feature>
<dbReference type="AlphaFoldDB" id="A0A5J9T6N5"/>
<keyword evidence="4 9" id="KW-0812">Transmembrane</keyword>
<dbReference type="Pfam" id="PF07779">
    <property type="entry name" value="Cas1_AcylT"/>
    <property type="match status" value="1"/>
</dbReference>
<reference evidence="11 12" key="1">
    <citation type="journal article" date="2019" name="Sci. Rep.">
        <title>A high-quality genome of Eragrostis curvula grass provides insights into Poaceae evolution and supports new strategies to enhance forage quality.</title>
        <authorList>
            <person name="Carballo J."/>
            <person name="Santos B.A.C.M."/>
            <person name="Zappacosta D."/>
            <person name="Garbus I."/>
            <person name="Selva J.P."/>
            <person name="Gallo C.A."/>
            <person name="Diaz A."/>
            <person name="Albertini E."/>
            <person name="Caccamo M."/>
            <person name="Echenique V."/>
        </authorList>
    </citation>
    <scope>NUCLEOTIDE SEQUENCE [LARGE SCALE GENOMIC DNA]</scope>
    <source>
        <strain evidence="12">cv. Victoria</strain>
        <tissue evidence="11">Leaf</tissue>
    </source>
</reference>
<gene>
    <name evidence="11" type="ORF">EJB05_46960</name>
</gene>
<protein>
    <recommendedName>
        <fullName evidence="10">Cas1p 10 TM acyl transferase domain-containing protein</fullName>
    </recommendedName>
</protein>
<dbReference type="GO" id="GO:0045492">
    <property type="term" value="P:xylan biosynthetic process"/>
    <property type="evidence" value="ECO:0007669"/>
    <property type="project" value="TreeGrafter"/>
</dbReference>
<dbReference type="GO" id="GO:0016020">
    <property type="term" value="C:membrane"/>
    <property type="evidence" value="ECO:0007669"/>
    <property type="project" value="UniProtKB-SubCell"/>
</dbReference>
<feature type="region of interest" description="Disordered" evidence="8">
    <location>
        <begin position="391"/>
        <end position="508"/>
    </location>
</feature>
<feature type="transmembrane region" description="Helical" evidence="9">
    <location>
        <begin position="238"/>
        <end position="262"/>
    </location>
</feature>
<comment type="caution">
    <text evidence="11">The sequence shown here is derived from an EMBL/GenBank/DDBJ whole genome shotgun (WGS) entry which is preliminary data.</text>
</comment>
<evidence type="ECO:0000256" key="1">
    <source>
        <dbReference type="ARBA" id="ARBA00004141"/>
    </source>
</evidence>
<evidence type="ECO:0000256" key="7">
    <source>
        <dbReference type="ARBA" id="ARBA00023180"/>
    </source>
</evidence>
<feature type="domain" description="Cas1p 10 TM acyl transferase" evidence="10">
    <location>
        <begin position="92"/>
        <end position="269"/>
    </location>
</feature>
<dbReference type="PANTHER" id="PTHR13533:SF28">
    <property type="entry name" value="PROTEIN REDUCED WALL ACETYLATION 3"/>
    <property type="match status" value="1"/>
</dbReference>
<evidence type="ECO:0000313" key="12">
    <source>
        <dbReference type="Proteomes" id="UP000324897"/>
    </source>
</evidence>
<keyword evidence="3" id="KW-0808">Transferase</keyword>
<dbReference type="GO" id="GO:0005794">
    <property type="term" value="C:Golgi apparatus"/>
    <property type="evidence" value="ECO:0007669"/>
    <property type="project" value="TreeGrafter"/>
</dbReference>
<keyword evidence="7" id="KW-0325">Glycoprotein</keyword>
<name>A0A5J9T6N5_9POAL</name>
<dbReference type="Gramene" id="TVU06924">
    <property type="protein sequence ID" value="TVU06924"/>
    <property type="gene ID" value="EJB05_46960"/>
</dbReference>
<dbReference type="Proteomes" id="UP000324897">
    <property type="component" value="Unassembled WGS sequence"/>
</dbReference>
<comment type="similarity">
    <text evidence="2">Belongs to the PC-esterase family. CASD1 subfamily.</text>
</comment>
<proteinExistence type="inferred from homology"/>